<keyword evidence="1" id="KW-0808">Transferase</keyword>
<proteinExistence type="predicted"/>
<gene>
    <name evidence="3" type="ORF">FEF65_03270</name>
</gene>
<reference evidence="3 4" key="1">
    <citation type="journal article" date="2019" name="Appl. Environ. Microbiol.">
        <title>Environmental Evidence and Genomic Insight of Iron-oxidizing Bacteria Preference Towards More Corrosion Resistant Stainless Steel at Higher Salinities.</title>
        <authorList>
            <person name="Garrison C.E."/>
            <person name="Price K.A."/>
            <person name="Field E.K."/>
        </authorList>
    </citation>
    <scope>NUCLEOTIDE SEQUENCE [LARGE SCALE GENOMIC DNA]</scope>
    <source>
        <strain evidence="3 4">P3</strain>
    </source>
</reference>
<dbReference type="PANTHER" id="PTHR35526:SF3">
    <property type="entry name" value="ANTI-SIGMA-F FACTOR RSBW"/>
    <property type="match status" value="1"/>
</dbReference>
<keyword evidence="1" id="KW-0723">Serine/threonine-protein kinase</keyword>
<dbReference type="Pfam" id="PF13581">
    <property type="entry name" value="HATPase_c_2"/>
    <property type="match status" value="1"/>
</dbReference>
<comment type="caution">
    <text evidence="3">The sequence shown here is derived from an EMBL/GenBank/DDBJ whole genome shotgun (WGS) entry which is preliminary data.</text>
</comment>
<organism evidence="3 4">
    <name type="scientific">Mariprofundus erugo</name>
    <dbReference type="NCBI Taxonomy" id="2528639"/>
    <lineage>
        <taxon>Bacteria</taxon>
        <taxon>Pseudomonadati</taxon>
        <taxon>Pseudomonadota</taxon>
        <taxon>Candidatius Mariprofundia</taxon>
        <taxon>Mariprofundales</taxon>
        <taxon>Mariprofundaceae</taxon>
        <taxon>Mariprofundus</taxon>
    </lineage>
</organism>
<evidence type="ECO:0000259" key="2">
    <source>
        <dbReference type="Pfam" id="PF13581"/>
    </source>
</evidence>
<dbReference type="CDD" id="cd16936">
    <property type="entry name" value="HATPase_RsbW-like"/>
    <property type="match status" value="1"/>
</dbReference>
<dbReference type="Proteomes" id="UP000306585">
    <property type="component" value="Unassembled WGS sequence"/>
</dbReference>
<dbReference type="InterPro" id="IPR003594">
    <property type="entry name" value="HATPase_dom"/>
</dbReference>
<dbReference type="InterPro" id="IPR050267">
    <property type="entry name" value="Anti-sigma-factor_SerPK"/>
</dbReference>
<evidence type="ECO:0000256" key="1">
    <source>
        <dbReference type="ARBA" id="ARBA00022527"/>
    </source>
</evidence>
<evidence type="ECO:0000313" key="3">
    <source>
        <dbReference type="EMBL" id="TLS68730.1"/>
    </source>
</evidence>
<dbReference type="GO" id="GO:0004674">
    <property type="term" value="F:protein serine/threonine kinase activity"/>
    <property type="evidence" value="ECO:0007669"/>
    <property type="project" value="UniProtKB-KW"/>
</dbReference>
<dbReference type="Gene3D" id="3.30.565.10">
    <property type="entry name" value="Histidine kinase-like ATPase, C-terminal domain"/>
    <property type="match status" value="1"/>
</dbReference>
<dbReference type="PANTHER" id="PTHR35526">
    <property type="entry name" value="ANTI-SIGMA-F FACTOR RSBW-RELATED"/>
    <property type="match status" value="1"/>
</dbReference>
<keyword evidence="1" id="KW-0418">Kinase</keyword>
<dbReference type="InterPro" id="IPR036890">
    <property type="entry name" value="HATPase_C_sf"/>
</dbReference>
<dbReference type="RefSeq" id="WP_138238349.1">
    <property type="nucleotide sequence ID" value="NZ_VBRY01000002.1"/>
</dbReference>
<protein>
    <submittedName>
        <fullName evidence="3">ATP-binding protein</fullName>
    </submittedName>
</protein>
<dbReference type="EMBL" id="VBRY01000002">
    <property type="protein sequence ID" value="TLS68730.1"/>
    <property type="molecule type" value="Genomic_DNA"/>
</dbReference>
<evidence type="ECO:0000313" key="4">
    <source>
        <dbReference type="Proteomes" id="UP000306585"/>
    </source>
</evidence>
<dbReference type="GO" id="GO:0005524">
    <property type="term" value="F:ATP binding"/>
    <property type="evidence" value="ECO:0007669"/>
    <property type="project" value="UniProtKB-KW"/>
</dbReference>
<feature type="domain" description="Histidine kinase/HSP90-like ATPase" evidence="2">
    <location>
        <begin position="34"/>
        <end position="157"/>
    </location>
</feature>
<keyword evidence="4" id="KW-1185">Reference proteome</keyword>
<keyword evidence="3" id="KW-0067">ATP-binding</keyword>
<name>A0A5R9GS72_9PROT</name>
<sequence length="166" mass="18286">MTANPWIQDVAFPDCENSHVGKICLQMNCNSDCVHILRSIVAVMTARTGMSELQSNRVAIAVDELFANIASHAYDGKPGKVEFECRIDESSDSGGELIIDLRDYASCNWSGCLEEAASRTIDHENPCPGGLGLKLICAVVDECEHTRLPDGNHWRLIFKFNGRTNT</sequence>
<keyword evidence="3" id="KW-0547">Nucleotide-binding</keyword>
<accession>A0A5R9GS72</accession>
<dbReference type="AlphaFoldDB" id="A0A5R9GS72"/>